<evidence type="ECO:0000313" key="10">
    <source>
        <dbReference type="EMBL" id="RJE21584.1"/>
    </source>
</evidence>
<keyword evidence="6 9" id="KW-0472">Membrane</keyword>
<evidence type="ECO:0000256" key="7">
    <source>
        <dbReference type="RuleBase" id="RU003755"/>
    </source>
</evidence>
<feature type="transmembrane region" description="Helical" evidence="9">
    <location>
        <begin position="284"/>
        <end position="305"/>
    </location>
</feature>
<name>A0A3A2ZQF2_9EURO</name>
<dbReference type="GO" id="GO:0005886">
    <property type="term" value="C:plasma membrane"/>
    <property type="evidence" value="ECO:0007669"/>
    <property type="project" value="UniProtKB-ARBA"/>
</dbReference>
<dbReference type="PROSITE" id="PS01023">
    <property type="entry name" value="PTR2_2"/>
    <property type="match status" value="1"/>
</dbReference>
<feature type="transmembrane region" description="Helical" evidence="9">
    <location>
        <begin position="454"/>
        <end position="476"/>
    </location>
</feature>
<feature type="transmembrane region" description="Helical" evidence="9">
    <location>
        <begin position="141"/>
        <end position="160"/>
    </location>
</feature>
<comment type="similarity">
    <text evidence="2 7">Belongs to the major facilitator superfamily. Proton-dependent oligopeptide transporter (POT/PTR) (TC 2.A.17) family.</text>
</comment>
<feature type="transmembrane region" description="Helical" evidence="9">
    <location>
        <begin position="384"/>
        <end position="402"/>
    </location>
</feature>
<sequence length="619" mass="68849">MAADLSNPVDVSEISKSHAFSNTVDEKNTSLEKEIGTAHDIQEIQPSKELSAGDAEDAGLNKSYPTDEEFNTLRRVPGSLRWPAYTVAFVELCERFSYYGTTNIFVNFIQRPRPENSPTGAGFDRAVPGALGMGQQASTGLTLFNSFWSYIMPLVGAWVADQYLGRFKTIMWSIAIALVGHSVLVISAIPPVIDNPNGAIACFAIGLVIMGVGTGGFKSNISVLISEQYEGDKPYVKTLKDGERVIVDPASTVSRIYLYFYLMINIGSITGQVSMVYAERYVGFWLAFFLPTMMFCLAPIVLFLCRKNYILAPPTGSVYTQAFRLWKLAMTGRWSLNPARLRNSSDDFWQRVKPSALGPNKPQWMTFDDEWVDEVSRGMKACKVFLWYPLYWLAYNQMINNLTSQAATMKLGGVPNDLINNFNPLSLIIFIPIFDQVVYPFLRKIGIKFTPLKRITAGFAVAGCSMICACVTQYYIYKNGPCGKQANYCLNEKNLHTDISVWVQALTYILGGISEILASVTSLEYAFTKAPKNMRSLVQAVALFMNAFSSAIGQAFVGLSRDPLLTWNYAVVAILAFVGAIGFWITNYKLDREEDRLNNLPQSQFQGSETGGKTDEEAR</sequence>
<dbReference type="Pfam" id="PF00854">
    <property type="entry name" value="PTR2"/>
    <property type="match status" value="1"/>
</dbReference>
<feature type="transmembrane region" description="Helical" evidence="9">
    <location>
        <begin position="256"/>
        <end position="278"/>
    </location>
</feature>
<keyword evidence="3 7" id="KW-0813">Transport</keyword>
<evidence type="ECO:0000256" key="5">
    <source>
        <dbReference type="ARBA" id="ARBA00022989"/>
    </source>
</evidence>
<evidence type="ECO:0000256" key="3">
    <source>
        <dbReference type="ARBA" id="ARBA00022448"/>
    </source>
</evidence>
<feature type="region of interest" description="Disordered" evidence="8">
    <location>
        <begin position="37"/>
        <end position="64"/>
    </location>
</feature>
<keyword evidence="4 7" id="KW-0812">Transmembrane</keyword>
<evidence type="ECO:0000256" key="2">
    <source>
        <dbReference type="ARBA" id="ARBA00005982"/>
    </source>
</evidence>
<evidence type="ECO:0000256" key="6">
    <source>
        <dbReference type="ARBA" id="ARBA00023136"/>
    </source>
</evidence>
<dbReference type="OrthoDB" id="8904098at2759"/>
<protein>
    <submittedName>
        <fullName evidence="10">Peptide transporter</fullName>
    </submittedName>
</protein>
<dbReference type="EMBL" id="MVGC01000218">
    <property type="protein sequence ID" value="RJE21584.1"/>
    <property type="molecule type" value="Genomic_DNA"/>
</dbReference>
<feature type="transmembrane region" description="Helical" evidence="9">
    <location>
        <begin position="565"/>
        <end position="586"/>
    </location>
</feature>
<feature type="transmembrane region" description="Helical" evidence="9">
    <location>
        <begin position="172"/>
        <end position="192"/>
    </location>
</feature>
<organism evidence="10 11">
    <name type="scientific">Aspergillus sclerotialis</name>
    <dbReference type="NCBI Taxonomy" id="2070753"/>
    <lineage>
        <taxon>Eukaryota</taxon>
        <taxon>Fungi</taxon>
        <taxon>Dikarya</taxon>
        <taxon>Ascomycota</taxon>
        <taxon>Pezizomycotina</taxon>
        <taxon>Eurotiomycetes</taxon>
        <taxon>Eurotiomycetidae</taxon>
        <taxon>Eurotiales</taxon>
        <taxon>Aspergillaceae</taxon>
        <taxon>Aspergillus</taxon>
        <taxon>Aspergillus subgen. Polypaecilum</taxon>
    </lineage>
</organism>
<evidence type="ECO:0000313" key="11">
    <source>
        <dbReference type="Proteomes" id="UP000266188"/>
    </source>
</evidence>
<reference evidence="11" key="1">
    <citation type="submission" date="2017-02" db="EMBL/GenBank/DDBJ databases">
        <authorList>
            <person name="Tafer H."/>
            <person name="Lopandic K."/>
        </authorList>
    </citation>
    <scope>NUCLEOTIDE SEQUENCE [LARGE SCALE GENOMIC DNA]</scope>
    <source>
        <strain evidence="11">CBS 366.77</strain>
    </source>
</reference>
<dbReference type="InterPro" id="IPR018456">
    <property type="entry name" value="PTR2_symporter_CS"/>
</dbReference>
<feature type="region of interest" description="Disordered" evidence="8">
    <location>
        <begin position="599"/>
        <end position="619"/>
    </location>
</feature>
<dbReference type="PANTHER" id="PTHR11654">
    <property type="entry name" value="OLIGOPEPTIDE TRANSPORTER-RELATED"/>
    <property type="match status" value="1"/>
</dbReference>
<dbReference type="FunFam" id="1.20.1250.20:FF:000085">
    <property type="entry name" value="MFS peptide transporter Ptr2"/>
    <property type="match status" value="1"/>
</dbReference>
<evidence type="ECO:0000256" key="9">
    <source>
        <dbReference type="SAM" id="Phobius"/>
    </source>
</evidence>
<feature type="compositionally biased region" description="Polar residues" evidence="8">
    <location>
        <begin position="599"/>
        <end position="608"/>
    </location>
</feature>
<dbReference type="Proteomes" id="UP000266188">
    <property type="component" value="Unassembled WGS sequence"/>
</dbReference>
<comment type="caution">
    <text evidence="10">The sequence shown here is derived from an EMBL/GenBank/DDBJ whole genome shotgun (WGS) entry which is preliminary data.</text>
</comment>
<feature type="transmembrane region" description="Helical" evidence="9">
    <location>
        <begin position="422"/>
        <end position="442"/>
    </location>
</feature>
<evidence type="ECO:0000256" key="4">
    <source>
        <dbReference type="ARBA" id="ARBA00022692"/>
    </source>
</evidence>
<dbReference type="AlphaFoldDB" id="A0A3A2ZQF2"/>
<evidence type="ECO:0000256" key="8">
    <source>
        <dbReference type="SAM" id="MobiDB-lite"/>
    </source>
</evidence>
<dbReference type="GO" id="GO:0071916">
    <property type="term" value="F:dipeptide transmembrane transporter activity"/>
    <property type="evidence" value="ECO:0007669"/>
    <property type="project" value="UniProtKB-ARBA"/>
</dbReference>
<proteinExistence type="inferred from homology"/>
<dbReference type="InterPro" id="IPR036259">
    <property type="entry name" value="MFS_trans_sf"/>
</dbReference>
<keyword evidence="11" id="KW-1185">Reference proteome</keyword>
<dbReference type="Gene3D" id="1.20.1250.20">
    <property type="entry name" value="MFS general substrate transporter like domains"/>
    <property type="match status" value="1"/>
</dbReference>
<dbReference type="SUPFAM" id="SSF103473">
    <property type="entry name" value="MFS general substrate transporter"/>
    <property type="match status" value="1"/>
</dbReference>
<evidence type="ECO:0000256" key="1">
    <source>
        <dbReference type="ARBA" id="ARBA00004141"/>
    </source>
</evidence>
<accession>A0A3A2ZQF2</accession>
<feature type="transmembrane region" description="Helical" evidence="9">
    <location>
        <begin position="198"/>
        <end position="217"/>
    </location>
</feature>
<gene>
    <name evidence="10" type="ORF">PHISCL_06073</name>
</gene>
<dbReference type="InterPro" id="IPR000109">
    <property type="entry name" value="POT_fam"/>
</dbReference>
<feature type="transmembrane region" description="Helical" evidence="9">
    <location>
        <begin position="537"/>
        <end position="559"/>
    </location>
</feature>
<comment type="subcellular location">
    <subcellularLocation>
        <location evidence="1 7">Membrane</location>
        <topology evidence="1 7">Multi-pass membrane protein</topology>
    </subcellularLocation>
</comment>
<keyword evidence="5 9" id="KW-1133">Transmembrane helix</keyword>
<feature type="transmembrane region" description="Helical" evidence="9">
    <location>
        <begin position="501"/>
        <end position="525"/>
    </location>
</feature>